<dbReference type="EMBL" id="BBWV01000001">
    <property type="protein sequence ID" value="GAO42442.1"/>
    <property type="molecule type" value="Genomic_DNA"/>
</dbReference>
<gene>
    <name evidence="1" type="ORF">FPE01S_01_14570</name>
</gene>
<comment type="caution">
    <text evidence="1">The sequence shown here is derived from an EMBL/GenBank/DDBJ whole genome shotgun (WGS) entry which is preliminary data.</text>
</comment>
<dbReference type="RefSeq" id="WP_046368133.1">
    <property type="nucleotide sequence ID" value="NZ_BBWV01000001.1"/>
</dbReference>
<reference evidence="1 2" key="1">
    <citation type="submission" date="2015-04" db="EMBL/GenBank/DDBJ databases">
        <title>Whole genome shotgun sequence of Flavihumibacter petaseus NBRC 106054.</title>
        <authorList>
            <person name="Miyazawa S."/>
            <person name="Hosoyama A."/>
            <person name="Hashimoto M."/>
            <person name="Noguchi M."/>
            <person name="Tsuchikane K."/>
            <person name="Ohji S."/>
            <person name="Yamazoe A."/>
            <person name="Ichikawa N."/>
            <person name="Kimura A."/>
            <person name="Fujita N."/>
        </authorList>
    </citation>
    <scope>NUCLEOTIDE SEQUENCE [LARGE SCALE GENOMIC DNA]</scope>
    <source>
        <strain evidence="1 2">NBRC 106054</strain>
    </source>
</reference>
<name>A0A0E9MXL4_9BACT</name>
<dbReference type="AlphaFoldDB" id="A0A0E9MXL4"/>
<accession>A0A0E9MXL4</accession>
<keyword evidence="2" id="KW-1185">Reference proteome</keyword>
<organism evidence="1 2">
    <name type="scientific">Flavihumibacter petaseus NBRC 106054</name>
    <dbReference type="NCBI Taxonomy" id="1220578"/>
    <lineage>
        <taxon>Bacteria</taxon>
        <taxon>Pseudomonadati</taxon>
        <taxon>Bacteroidota</taxon>
        <taxon>Chitinophagia</taxon>
        <taxon>Chitinophagales</taxon>
        <taxon>Chitinophagaceae</taxon>
        <taxon>Flavihumibacter</taxon>
    </lineage>
</organism>
<evidence type="ECO:0000313" key="2">
    <source>
        <dbReference type="Proteomes" id="UP000033121"/>
    </source>
</evidence>
<sequence>MKAPNRDLLVLVKNARDNEAAMELELTRLHSLLLDVENPQTFSNVYEVIDCNKFKVFDDSRRIMQVIAAGESAFVFLNNKN</sequence>
<dbReference type="Proteomes" id="UP000033121">
    <property type="component" value="Unassembled WGS sequence"/>
</dbReference>
<proteinExistence type="predicted"/>
<protein>
    <submittedName>
        <fullName evidence="1">Uncharacterized protein</fullName>
    </submittedName>
</protein>
<evidence type="ECO:0000313" key="1">
    <source>
        <dbReference type="EMBL" id="GAO42442.1"/>
    </source>
</evidence>
<dbReference type="OrthoDB" id="675429at2"/>